<dbReference type="EMBL" id="JAAIKT010000062">
    <property type="protein sequence ID" value="NEW75595.1"/>
    <property type="molecule type" value="Genomic_DNA"/>
</dbReference>
<gene>
    <name evidence="1" type="ORF">G4H13_35910</name>
</gene>
<dbReference type="AlphaFoldDB" id="A0A6G4AQH5"/>
<organism evidence="1 2">
    <name type="scientific">Streptomyces rhizosphaericus</name>
    <dbReference type="NCBI Taxonomy" id="114699"/>
    <lineage>
        <taxon>Bacteria</taxon>
        <taxon>Bacillati</taxon>
        <taxon>Actinomycetota</taxon>
        <taxon>Actinomycetes</taxon>
        <taxon>Kitasatosporales</taxon>
        <taxon>Streptomycetaceae</taxon>
        <taxon>Streptomyces</taxon>
        <taxon>Streptomyces violaceusniger group</taxon>
    </lineage>
</organism>
<name>A0A6G4AQH5_9ACTN</name>
<dbReference type="RefSeq" id="WP_037947578.1">
    <property type="nucleotide sequence ID" value="NZ_JAAIKT010000062.1"/>
</dbReference>
<keyword evidence="2" id="KW-1185">Reference proteome</keyword>
<dbReference type="Proteomes" id="UP000476310">
    <property type="component" value="Unassembled WGS sequence"/>
</dbReference>
<proteinExistence type="predicted"/>
<accession>A0A6G4AQH5</accession>
<protein>
    <submittedName>
        <fullName evidence="1">Uncharacterized protein</fullName>
    </submittedName>
</protein>
<reference evidence="1" key="1">
    <citation type="submission" date="2020-02" db="EMBL/GenBank/DDBJ databases">
        <title>A new Streptomyces sp. for controlling soil-borne diseases.</title>
        <authorList>
            <person name="Li X."/>
            <person name="Tian Y."/>
            <person name="Gao K."/>
        </authorList>
    </citation>
    <scope>NUCLEOTIDE SEQUENCE [LARGE SCALE GENOMIC DNA]</scope>
    <source>
        <strain evidence="1">0250</strain>
    </source>
</reference>
<sequence>MGLNEEPRTVRVDIGELALTGFGAGIDPDQVGVAFQTELTRLVRERGVPLAATGADRALDVLSDLPPLPATTSPARLGEALARAVHAGLSGRGREGT</sequence>
<evidence type="ECO:0000313" key="2">
    <source>
        <dbReference type="Proteomes" id="UP000476310"/>
    </source>
</evidence>
<comment type="caution">
    <text evidence="1">The sequence shown here is derived from an EMBL/GenBank/DDBJ whole genome shotgun (WGS) entry which is preliminary data.</text>
</comment>
<evidence type="ECO:0000313" key="1">
    <source>
        <dbReference type="EMBL" id="NEW75595.1"/>
    </source>
</evidence>